<dbReference type="InterPro" id="IPR042252">
    <property type="entry name" value="MtfA_N"/>
</dbReference>
<evidence type="ECO:0000313" key="2">
    <source>
        <dbReference type="EMBL" id="GGC34439.1"/>
    </source>
</evidence>
<keyword evidence="1" id="KW-0812">Transmembrane</keyword>
<dbReference type="InterPro" id="IPR024079">
    <property type="entry name" value="MetalloPept_cat_dom_sf"/>
</dbReference>
<comment type="caution">
    <text evidence="2">The sequence shown here is derived from an EMBL/GenBank/DDBJ whole genome shotgun (WGS) entry which is preliminary data.</text>
</comment>
<dbReference type="RefSeq" id="WP_188462881.1">
    <property type="nucleotide sequence ID" value="NZ_BAABHU010000005.1"/>
</dbReference>
<dbReference type="InterPro" id="IPR004027">
    <property type="entry name" value="SEC_C_motif"/>
</dbReference>
<dbReference type="EMBL" id="BMEC01000005">
    <property type="protein sequence ID" value="GGC34439.1"/>
    <property type="molecule type" value="Genomic_DNA"/>
</dbReference>
<keyword evidence="1" id="KW-0472">Membrane</keyword>
<dbReference type="PANTHER" id="PTHR30164:SF2">
    <property type="entry name" value="PROTEIN MTFA"/>
    <property type="match status" value="1"/>
</dbReference>
<dbReference type="Gene3D" id="1.10.472.150">
    <property type="entry name" value="Glucose-regulated metallo-peptidase M90, N-terminal domain"/>
    <property type="match status" value="1"/>
</dbReference>
<organism evidence="2 3">
    <name type="scientific">Marivirga lumbricoides</name>
    <dbReference type="NCBI Taxonomy" id="1046115"/>
    <lineage>
        <taxon>Bacteria</taxon>
        <taxon>Pseudomonadati</taxon>
        <taxon>Bacteroidota</taxon>
        <taxon>Cytophagia</taxon>
        <taxon>Cytophagales</taxon>
        <taxon>Marivirgaceae</taxon>
        <taxon>Marivirga</taxon>
    </lineage>
</organism>
<name>A0ABQ1M6E4_9BACT</name>
<accession>A0ABQ1M6E4</accession>
<dbReference type="Pfam" id="PF02810">
    <property type="entry name" value="SEC-C"/>
    <property type="match status" value="1"/>
</dbReference>
<dbReference type="SUPFAM" id="SSF55486">
    <property type="entry name" value="Metalloproteases ('zincins'), catalytic domain"/>
    <property type="match status" value="1"/>
</dbReference>
<evidence type="ECO:0008006" key="4">
    <source>
        <dbReference type="Google" id="ProtNLM"/>
    </source>
</evidence>
<dbReference type="InterPro" id="IPR010384">
    <property type="entry name" value="MtfA_fam"/>
</dbReference>
<keyword evidence="3" id="KW-1185">Reference proteome</keyword>
<sequence>MQNIFALIGLGLILFVIYWRVFYLNRKKAIHFKTPKKFPKEWRKLLQENVHFYQNLNSKEKALFEKKILHFFRNVRITGVKIKVELLDRLFVACSAVIPLFAFPKWQYPNLNEVLLYPEVFDKSFDDKAPKKTIAGMVGTGNGMDNMMILSRKSLRNGFQIVSSKKNVGIHEFVHILDKADGTIDGQVGSLNKTEFAKPWFELMEKEIEKIEANKSSIDGYATTNKQEFLAVTSEYFFERPRLLKKNHPKIYKLLKKTFNQSMAKRMSSPFKKRNQIGRNDPCICGSGEKFKNCCLNN</sequence>
<dbReference type="Gene3D" id="3.40.390.10">
    <property type="entry name" value="Collagenase (Catalytic Domain)"/>
    <property type="match status" value="1"/>
</dbReference>
<keyword evidence="1" id="KW-1133">Transmembrane helix</keyword>
<dbReference type="PANTHER" id="PTHR30164">
    <property type="entry name" value="MTFA PEPTIDASE"/>
    <property type="match status" value="1"/>
</dbReference>
<reference evidence="3" key="1">
    <citation type="journal article" date="2019" name="Int. J. Syst. Evol. Microbiol.">
        <title>The Global Catalogue of Microorganisms (GCM) 10K type strain sequencing project: providing services to taxonomists for standard genome sequencing and annotation.</title>
        <authorList>
            <consortium name="The Broad Institute Genomics Platform"/>
            <consortium name="The Broad Institute Genome Sequencing Center for Infectious Disease"/>
            <person name="Wu L."/>
            <person name="Ma J."/>
        </authorList>
    </citation>
    <scope>NUCLEOTIDE SEQUENCE [LARGE SCALE GENOMIC DNA]</scope>
    <source>
        <strain evidence="3">CGMCC 1.10832</strain>
    </source>
</reference>
<proteinExistence type="predicted"/>
<dbReference type="CDD" id="cd20169">
    <property type="entry name" value="Peptidase_M90_mtfA"/>
    <property type="match status" value="1"/>
</dbReference>
<evidence type="ECO:0000256" key="1">
    <source>
        <dbReference type="SAM" id="Phobius"/>
    </source>
</evidence>
<dbReference type="SUPFAM" id="SSF103642">
    <property type="entry name" value="Sec-C motif"/>
    <property type="match status" value="1"/>
</dbReference>
<protein>
    <recommendedName>
        <fullName evidence="4">Peptidase</fullName>
    </recommendedName>
</protein>
<dbReference type="Proteomes" id="UP000636010">
    <property type="component" value="Unassembled WGS sequence"/>
</dbReference>
<evidence type="ECO:0000313" key="3">
    <source>
        <dbReference type="Proteomes" id="UP000636010"/>
    </source>
</evidence>
<feature type="transmembrane region" description="Helical" evidence="1">
    <location>
        <begin position="6"/>
        <end position="23"/>
    </location>
</feature>
<gene>
    <name evidence="2" type="ORF">GCM10011506_19860</name>
</gene>
<dbReference type="Pfam" id="PF06167">
    <property type="entry name" value="Peptidase_M90"/>
    <property type="match status" value="1"/>
</dbReference>